<evidence type="ECO:0000259" key="1">
    <source>
        <dbReference type="Pfam" id="PF12697"/>
    </source>
</evidence>
<dbReference type="PANTHER" id="PTHR43194:SF2">
    <property type="entry name" value="PEROXISOMAL MEMBRANE PROTEIN LPX1"/>
    <property type="match status" value="1"/>
</dbReference>
<gene>
    <name evidence="2" type="ORF">METZ01_LOCUS62478</name>
</gene>
<feature type="domain" description="AB hydrolase-1" evidence="1">
    <location>
        <begin position="4"/>
        <end position="243"/>
    </location>
</feature>
<dbReference type="InterPro" id="IPR000073">
    <property type="entry name" value="AB_hydrolase_1"/>
</dbReference>
<dbReference type="GO" id="GO:0003824">
    <property type="term" value="F:catalytic activity"/>
    <property type="evidence" value="ECO:0007669"/>
    <property type="project" value="InterPro"/>
</dbReference>
<dbReference type="Gene3D" id="3.40.50.1820">
    <property type="entry name" value="alpha/beta hydrolase"/>
    <property type="match status" value="1"/>
</dbReference>
<dbReference type="AlphaFoldDB" id="A0A381T1Q4"/>
<protein>
    <recommendedName>
        <fullName evidence="1">AB hydrolase-1 domain-containing protein</fullName>
    </recommendedName>
</protein>
<dbReference type="InterPro" id="IPR029058">
    <property type="entry name" value="AB_hydrolase_fold"/>
</dbReference>
<dbReference type="EMBL" id="UINC01003834">
    <property type="protein sequence ID" value="SVA09624.1"/>
    <property type="molecule type" value="Genomic_DNA"/>
</dbReference>
<dbReference type="PRINTS" id="PR00412">
    <property type="entry name" value="EPOXHYDRLASE"/>
</dbReference>
<proteinExistence type="predicted"/>
<reference evidence="2" key="1">
    <citation type="submission" date="2018-05" db="EMBL/GenBank/DDBJ databases">
        <authorList>
            <person name="Lanie J.A."/>
            <person name="Ng W.-L."/>
            <person name="Kazmierczak K.M."/>
            <person name="Andrzejewski T.M."/>
            <person name="Davidsen T.M."/>
            <person name="Wayne K.J."/>
            <person name="Tettelin H."/>
            <person name="Glass J.I."/>
            <person name="Rusch D."/>
            <person name="Podicherti R."/>
            <person name="Tsui H.-C.T."/>
            <person name="Winkler M.E."/>
        </authorList>
    </citation>
    <scope>NUCLEOTIDE SEQUENCE</scope>
</reference>
<sequence length="252" mass="27159">MTTVLIHGNPETDAIWTDLVCELTDRSVTDLVLLSPPGFGAPTPDGWAATQIEYRDWLIAELEDLTFGGNPVDLVGHDWGAGHVFGVLAARPDLAHSWACDCTGLVHPDYQWHDLAQLWQTPDVGEQVLEGMRSVSREDWIANMGDNGVTEAAAADMADALDAMAECILPLYRSGAQPAMTELGEILATTDLPPGLALDPTEDPYVGPPGRAAEVADRLGARHAPLDGAGHWWMMERPDEAADLLVGFWASL</sequence>
<evidence type="ECO:0000313" key="2">
    <source>
        <dbReference type="EMBL" id="SVA09624.1"/>
    </source>
</evidence>
<organism evidence="2">
    <name type="scientific">marine metagenome</name>
    <dbReference type="NCBI Taxonomy" id="408172"/>
    <lineage>
        <taxon>unclassified sequences</taxon>
        <taxon>metagenomes</taxon>
        <taxon>ecological metagenomes</taxon>
    </lineage>
</organism>
<dbReference type="PANTHER" id="PTHR43194">
    <property type="entry name" value="HYDROLASE ALPHA/BETA FOLD FAMILY"/>
    <property type="match status" value="1"/>
</dbReference>
<dbReference type="SUPFAM" id="SSF53474">
    <property type="entry name" value="alpha/beta-Hydrolases"/>
    <property type="match status" value="1"/>
</dbReference>
<accession>A0A381T1Q4</accession>
<dbReference type="Pfam" id="PF12697">
    <property type="entry name" value="Abhydrolase_6"/>
    <property type="match status" value="1"/>
</dbReference>
<name>A0A381T1Q4_9ZZZZ</name>
<dbReference type="InterPro" id="IPR000639">
    <property type="entry name" value="Epox_hydrolase-like"/>
</dbReference>
<dbReference type="InterPro" id="IPR050228">
    <property type="entry name" value="Carboxylesterase_BioH"/>
</dbReference>